<evidence type="ECO:0000313" key="2">
    <source>
        <dbReference type="Proteomes" id="UP000038830"/>
    </source>
</evidence>
<evidence type="ECO:0000313" key="1">
    <source>
        <dbReference type="EMBL" id="CEP21332.1"/>
    </source>
</evidence>
<name>A0A0H5C1I2_CYBJN</name>
<accession>A0A0H5C1I2</accession>
<reference evidence="2" key="1">
    <citation type="journal article" date="2015" name="J. Biotechnol.">
        <title>The structure of the Cyberlindnera jadinii genome and its relation to Candida utilis analyzed by the occurrence of single nucleotide polymorphisms.</title>
        <authorList>
            <person name="Rupp O."/>
            <person name="Brinkrolf K."/>
            <person name="Buerth C."/>
            <person name="Kunigo M."/>
            <person name="Schneider J."/>
            <person name="Jaenicke S."/>
            <person name="Goesmann A."/>
            <person name="Puehler A."/>
            <person name="Jaeger K.-E."/>
            <person name="Ernst J.F."/>
        </authorList>
    </citation>
    <scope>NUCLEOTIDE SEQUENCE [LARGE SCALE GENOMIC DNA]</scope>
    <source>
        <strain evidence="2">ATCC 18201 / CBS 1600 / BCRC 20928 / JCM 3617 / NBRC 0987 / NRRL Y-1542</strain>
    </source>
</reference>
<gene>
    <name evidence="1" type="ORF">BN1211_1405</name>
</gene>
<protein>
    <submittedName>
        <fullName evidence="1">Uncharacterized protein</fullName>
    </submittedName>
</protein>
<dbReference type="EMBL" id="CDQK01000002">
    <property type="protein sequence ID" value="CEP21332.1"/>
    <property type="molecule type" value="Genomic_DNA"/>
</dbReference>
<sequence length="66" mass="7371">MYSYRPMRLLQGIRGMSLSPPLPFQSSLLVLTRVTSTEVLISADSQLRCTGTGSKVPNWQFVRKAV</sequence>
<organism evidence="1 2">
    <name type="scientific">Cyberlindnera jadinii (strain ATCC 18201 / CBS 1600 / BCRC 20928 / JCM 3617 / NBRC 0987 / NRRL Y-1542)</name>
    <name type="common">Torula yeast</name>
    <name type="synonym">Candida utilis</name>
    <dbReference type="NCBI Taxonomy" id="983966"/>
    <lineage>
        <taxon>Eukaryota</taxon>
        <taxon>Fungi</taxon>
        <taxon>Dikarya</taxon>
        <taxon>Ascomycota</taxon>
        <taxon>Saccharomycotina</taxon>
        <taxon>Saccharomycetes</taxon>
        <taxon>Phaffomycetales</taxon>
        <taxon>Phaffomycetaceae</taxon>
        <taxon>Cyberlindnera</taxon>
    </lineage>
</organism>
<dbReference type="AlphaFoldDB" id="A0A0H5C1I2"/>
<dbReference type="Proteomes" id="UP000038830">
    <property type="component" value="Unassembled WGS sequence"/>
</dbReference>
<proteinExistence type="predicted"/>